<reference evidence="2 3" key="1">
    <citation type="submission" date="2015-07" db="EMBL/GenBank/DDBJ databases">
        <title>Genome sequencing of Kibdelosporangium phytohabitans.</title>
        <authorList>
            <person name="Qin S."/>
            <person name="Xing K."/>
        </authorList>
    </citation>
    <scope>NUCLEOTIDE SEQUENCE [LARGE SCALE GENOMIC DNA]</scope>
    <source>
        <strain evidence="2 3">KLBMP1111</strain>
    </source>
</reference>
<name>A0A0N9HY86_9PSEU</name>
<proteinExistence type="predicted"/>
<sequence length="74" mass="8366">MTVTDLGKRQFRRDGPTQLWSFTERTRRARLLPSLAIVGDPCDNAMAEAFWGRSRPSYLTGNADGPDSNSRTRH</sequence>
<dbReference type="Proteomes" id="UP000063699">
    <property type="component" value="Chromosome"/>
</dbReference>
<dbReference type="KEGG" id="kphy:AOZ06_40400"/>
<evidence type="ECO:0000313" key="3">
    <source>
        <dbReference type="Proteomes" id="UP000063699"/>
    </source>
</evidence>
<dbReference type="AlphaFoldDB" id="A0A0N9HY86"/>
<evidence type="ECO:0000313" key="2">
    <source>
        <dbReference type="EMBL" id="ALG12291.1"/>
    </source>
</evidence>
<protein>
    <submittedName>
        <fullName evidence="2">Uncharacterized protein</fullName>
    </submittedName>
</protein>
<organism evidence="2 3">
    <name type="scientific">Kibdelosporangium phytohabitans</name>
    <dbReference type="NCBI Taxonomy" id="860235"/>
    <lineage>
        <taxon>Bacteria</taxon>
        <taxon>Bacillati</taxon>
        <taxon>Actinomycetota</taxon>
        <taxon>Actinomycetes</taxon>
        <taxon>Pseudonocardiales</taxon>
        <taxon>Pseudonocardiaceae</taxon>
        <taxon>Kibdelosporangium</taxon>
    </lineage>
</organism>
<accession>A0A0N9HY86</accession>
<keyword evidence="3" id="KW-1185">Reference proteome</keyword>
<feature type="region of interest" description="Disordered" evidence="1">
    <location>
        <begin position="55"/>
        <end position="74"/>
    </location>
</feature>
<evidence type="ECO:0000256" key="1">
    <source>
        <dbReference type="SAM" id="MobiDB-lite"/>
    </source>
</evidence>
<gene>
    <name evidence="2" type="ORF">AOZ06_40400</name>
</gene>
<dbReference type="EMBL" id="CP012752">
    <property type="protein sequence ID" value="ALG12291.1"/>
    <property type="molecule type" value="Genomic_DNA"/>
</dbReference>